<dbReference type="InterPro" id="IPR046335">
    <property type="entry name" value="LacI/GalR-like_sensor"/>
</dbReference>
<dbReference type="RefSeq" id="WP_168628509.1">
    <property type="nucleotide sequence ID" value="NZ_BONL01000022.1"/>
</dbReference>
<keyword evidence="6" id="KW-1185">Reference proteome</keyword>
<name>A0A7X6QXT8_9CELL</name>
<reference evidence="5 6" key="1">
    <citation type="submission" date="2020-04" db="EMBL/GenBank/DDBJ databases">
        <title>MicrobeNet Type strains.</title>
        <authorList>
            <person name="Nicholson A.C."/>
        </authorList>
    </citation>
    <scope>NUCLEOTIDE SEQUENCE [LARGE SCALE GENOMIC DNA]</scope>
    <source>
        <strain evidence="5 6">ATCC BAA-788</strain>
    </source>
</reference>
<dbReference type="Pfam" id="PF00356">
    <property type="entry name" value="LacI"/>
    <property type="match status" value="1"/>
</dbReference>
<evidence type="ECO:0000256" key="3">
    <source>
        <dbReference type="ARBA" id="ARBA00023163"/>
    </source>
</evidence>
<dbReference type="PANTHER" id="PTHR30146:SF109">
    <property type="entry name" value="HTH-TYPE TRANSCRIPTIONAL REGULATOR GALS"/>
    <property type="match status" value="1"/>
</dbReference>
<dbReference type="InterPro" id="IPR028082">
    <property type="entry name" value="Peripla_BP_I"/>
</dbReference>
<dbReference type="EMBL" id="JAAXOX010000001">
    <property type="protein sequence ID" value="NKY21415.1"/>
    <property type="molecule type" value="Genomic_DNA"/>
</dbReference>
<evidence type="ECO:0000313" key="5">
    <source>
        <dbReference type="EMBL" id="NKY21415.1"/>
    </source>
</evidence>
<dbReference type="GO" id="GO:0000976">
    <property type="term" value="F:transcription cis-regulatory region binding"/>
    <property type="evidence" value="ECO:0007669"/>
    <property type="project" value="TreeGrafter"/>
</dbReference>
<dbReference type="SUPFAM" id="SSF47413">
    <property type="entry name" value="lambda repressor-like DNA-binding domains"/>
    <property type="match status" value="1"/>
</dbReference>
<dbReference type="CDD" id="cd01392">
    <property type="entry name" value="HTH_LacI"/>
    <property type="match status" value="1"/>
</dbReference>
<evidence type="ECO:0000313" key="6">
    <source>
        <dbReference type="Proteomes" id="UP000581206"/>
    </source>
</evidence>
<sequence>MPTRRSSIGDVARLAGVSVGTVSNVLNRPDRVAPATRERVQDAIRQLSFVPNASARQLRAGTITTVGAIVLDIRNPFFTDVARGIEDRLGMSDHTLMLASSDDDPEREARYLRLFVEHGVSGLLVVPTGDDLGPLLTLAARGMNTVLLDMTSPTAALSSVAVDDVEGGRLAGEHLLDLGHREILMMNGPHSIRPCRDRLTGLQRAVERRGLDPAAVIREVPIETLDAGGAAVAIAPLLESGRLPRAVFCMNDLVAIGVQREIRRRRPELIGSVAIVGYDDIELAAELATPLTSVRQPAHRLGYRAADILLARTESGEPVREREVFRPELIVRDTSVPA</sequence>
<dbReference type="SMART" id="SM00354">
    <property type="entry name" value="HTH_LACI"/>
    <property type="match status" value="1"/>
</dbReference>
<comment type="caution">
    <text evidence="5">The sequence shown here is derived from an EMBL/GenBank/DDBJ whole genome shotgun (WGS) entry which is preliminary data.</text>
</comment>
<dbReference type="PROSITE" id="PS00356">
    <property type="entry name" value="HTH_LACI_1"/>
    <property type="match status" value="1"/>
</dbReference>
<dbReference type="AlphaFoldDB" id="A0A7X6QXT8"/>
<keyword evidence="2" id="KW-0238">DNA-binding</keyword>
<gene>
    <name evidence="5" type="ORF">HGA03_01905</name>
</gene>
<keyword evidence="1" id="KW-0805">Transcription regulation</keyword>
<dbReference type="Gene3D" id="1.10.260.40">
    <property type="entry name" value="lambda repressor-like DNA-binding domains"/>
    <property type="match status" value="1"/>
</dbReference>
<organism evidence="5 6">
    <name type="scientific">Cellulomonas denverensis</name>
    <dbReference type="NCBI Taxonomy" id="264297"/>
    <lineage>
        <taxon>Bacteria</taxon>
        <taxon>Bacillati</taxon>
        <taxon>Actinomycetota</taxon>
        <taxon>Actinomycetes</taxon>
        <taxon>Micrococcales</taxon>
        <taxon>Cellulomonadaceae</taxon>
        <taxon>Cellulomonas</taxon>
    </lineage>
</organism>
<dbReference type="Proteomes" id="UP000581206">
    <property type="component" value="Unassembled WGS sequence"/>
</dbReference>
<evidence type="ECO:0000256" key="1">
    <source>
        <dbReference type="ARBA" id="ARBA00023015"/>
    </source>
</evidence>
<dbReference type="Pfam" id="PF13377">
    <property type="entry name" value="Peripla_BP_3"/>
    <property type="match status" value="1"/>
</dbReference>
<keyword evidence="3" id="KW-0804">Transcription</keyword>
<evidence type="ECO:0000256" key="2">
    <source>
        <dbReference type="ARBA" id="ARBA00023125"/>
    </source>
</evidence>
<accession>A0A7X6QXT8</accession>
<dbReference type="SUPFAM" id="SSF53822">
    <property type="entry name" value="Periplasmic binding protein-like I"/>
    <property type="match status" value="1"/>
</dbReference>
<dbReference type="PROSITE" id="PS50932">
    <property type="entry name" value="HTH_LACI_2"/>
    <property type="match status" value="1"/>
</dbReference>
<dbReference type="InterPro" id="IPR010982">
    <property type="entry name" value="Lambda_DNA-bd_dom_sf"/>
</dbReference>
<proteinExistence type="predicted"/>
<dbReference type="InterPro" id="IPR000843">
    <property type="entry name" value="HTH_LacI"/>
</dbReference>
<feature type="domain" description="HTH lacI-type" evidence="4">
    <location>
        <begin position="6"/>
        <end position="60"/>
    </location>
</feature>
<dbReference type="PANTHER" id="PTHR30146">
    <property type="entry name" value="LACI-RELATED TRANSCRIPTIONAL REPRESSOR"/>
    <property type="match status" value="1"/>
</dbReference>
<dbReference type="GO" id="GO:0003700">
    <property type="term" value="F:DNA-binding transcription factor activity"/>
    <property type="evidence" value="ECO:0007669"/>
    <property type="project" value="TreeGrafter"/>
</dbReference>
<evidence type="ECO:0000259" key="4">
    <source>
        <dbReference type="PROSITE" id="PS50932"/>
    </source>
</evidence>
<dbReference type="Gene3D" id="3.40.50.2300">
    <property type="match status" value="2"/>
</dbReference>
<protein>
    <submittedName>
        <fullName evidence="5">LacI family transcriptional regulator</fullName>
    </submittedName>
</protein>